<evidence type="ECO:0000313" key="1">
    <source>
        <dbReference type="EMBL" id="KIM20426.1"/>
    </source>
</evidence>
<reference evidence="2" key="2">
    <citation type="submission" date="2015-01" db="EMBL/GenBank/DDBJ databases">
        <title>Evolutionary Origins and Diversification of the Mycorrhizal Mutualists.</title>
        <authorList>
            <consortium name="DOE Joint Genome Institute"/>
            <consortium name="Mycorrhizal Genomics Consortium"/>
            <person name="Kohler A."/>
            <person name="Kuo A."/>
            <person name="Nagy L.G."/>
            <person name="Floudas D."/>
            <person name="Copeland A."/>
            <person name="Barry K.W."/>
            <person name="Cichocki N."/>
            <person name="Veneault-Fourrey C."/>
            <person name="LaButti K."/>
            <person name="Lindquist E.A."/>
            <person name="Lipzen A."/>
            <person name="Lundell T."/>
            <person name="Morin E."/>
            <person name="Murat C."/>
            <person name="Riley R."/>
            <person name="Ohm R."/>
            <person name="Sun H."/>
            <person name="Tunlid A."/>
            <person name="Henrissat B."/>
            <person name="Grigoriev I.V."/>
            <person name="Hibbett D.S."/>
            <person name="Martin F."/>
        </authorList>
    </citation>
    <scope>NUCLEOTIDE SEQUENCE [LARGE SCALE GENOMIC DNA]</scope>
    <source>
        <strain evidence="2">MAFF 305830</strain>
    </source>
</reference>
<name>A0A0C3AMA1_SERVB</name>
<sequence>MLEVVSRDERVPSGSWAPHTVLGRVRIVDILEVNNRATSFLYDEGARYSCRGLPGQ</sequence>
<organism evidence="1 2">
    <name type="scientific">Serendipita vermifera MAFF 305830</name>
    <dbReference type="NCBI Taxonomy" id="933852"/>
    <lineage>
        <taxon>Eukaryota</taxon>
        <taxon>Fungi</taxon>
        <taxon>Dikarya</taxon>
        <taxon>Basidiomycota</taxon>
        <taxon>Agaricomycotina</taxon>
        <taxon>Agaricomycetes</taxon>
        <taxon>Sebacinales</taxon>
        <taxon>Serendipitaceae</taxon>
        <taxon>Serendipita</taxon>
    </lineage>
</organism>
<dbReference type="AlphaFoldDB" id="A0A0C3AMA1"/>
<dbReference type="EMBL" id="KN824435">
    <property type="protein sequence ID" value="KIM20426.1"/>
    <property type="molecule type" value="Genomic_DNA"/>
</dbReference>
<dbReference type="HOGENOM" id="CLU_3015654_0_0_1"/>
<proteinExistence type="predicted"/>
<accession>A0A0C3AMA1</accession>
<dbReference type="Proteomes" id="UP000054097">
    <property type="component" value="Unassembled WGS sequence"/>
</dbReference>
<protein>
    <submittedName>
        <fullName evidence="1">Uncharacterized protein</fullName>
    </submittedName>
</protein>
<evidence type="ECO:0000313" key="2">
    <source>
        <dbReference type="Proteomes" id="UP000054097"/>
    </source>
</evidence>
<keyword evidence="2" id="KW-1185">Reference proteome</keyword>
<gene>
    <name evidence="1" type="ORF">M408DRAFT_333987</name>
</gene>
<reference evidence="1 2" key="1">
    <citation type="submission" date="2014-04" db="EMBL/GenBank/DDBJ databases">
        <authorList>
            <consortium name="DOE Joint Genome Institute"/>
            <person name="Kuo A."/>
            <person name="Zuccaro A."/>
            <person name="Kohler A."/>
            <person name="Nagy L.G."/>
            <person name="Floudas D."/>
            <person name="Copeland A."/>
            <person name="Barry K.W."/>
            <person name="Cichocki N."/>
            <person name="Veneault-Fourrey C."/>
            <person name="LaButti K."/>
            <person name="Lindquist E.A."/>
            <person name="Lipzen A."/>
            <person name="Lundell T."/>
            <person name="Morin E."/>
            <person name="Murat C."/>
            <person name="Sun H."/>
            <person name="Tunlid A."/>
            <person name="Henrissat B."/>
            <person name="Grigoriev I.V."/>
            <person name="Hibbett D.S."/>
            <person name="Martin F."/>
            <person name="Nordberg H.P."/>
            <person name="Cantor M.N."/>
            <person name="Hua S.X."/>
        </authorList>
    </citation>
    <scope>NUCLEOTIDE SEQUENCE [LARGE SCALE GENOMIC DNA]</scope>
    <source>
        <strain evidence="1 2">MAFF 305830</strain>
    </source>
</reference>